<proteinExistence type="inferred from homology"/>
<evidence type="ECO:0000313" key="2">
    <source>
        <dbReference type="Proteomes" id="UP000515121"/>
    </source>
</evidence>
<name>A0A6P6AME4_DURZI</name>
<reference evidence="3" key="1">
    <citation type="submission" date="2025-08" db="UniProtKB">
        <authorList>
            <consortium name="RefSeq"/>
        </authorList>
    </citation>
    <scope>IDENTIFICATION</scope>
    <source>
        <tissue evidence="3">Fruit stalk</tissue>
    </source>
</reference>
<gene>
    <name evidence="3" type="primary">LOC111310864</name>
</gene>
<evidence type="ECO:0000313" key="3">
    <source>
        <dbReference type="RefSeq" id="XP_022765980.1"/>
    </source>
</evidence>
<dbReference type="GO" id="GO:0005576">
    <property type="term" value="C:extracellular region"/>
    <property type="evidence" value="ECO:0007669"/>
    <property type="project" value="TreeGrafter"/>
</dbReference>
<comment type="similarity">
    <text evidence="1">Belongs to the 'GDSL' lipolytic enzyme family.</text>
</comment>
<dbReference type="OrthoDB" id="1600564at2759"/>
<dbReference type="KEGG" id="dzi:111310864"/>
<dbReference type="AlphaFoldDB" id="A0A6P6AME4"/>
<dbReference type="Gene3D" id="3.40.50.1110">
    <property type="entry name" value="SGNH hydrolase"/>
    <property type="match status" value="3"/>
</dbReference>
<protein>
    <submittedName>
        <fullName evidence="3">GDSL esterase/lipase At3g14820-like</fullName>
    </submittedName>
</protein>
<dbReference type="InterPro" id="IPR050592">
    <property type="entry name" value="GDSL_lipolytic_enzyme"/>
</dbReference>
<dbReference type="InterPro" id="IPR036514">
    <property type="entry name" value="SGNH_hydro_sf"/>
</dbReference>
<accession>A0A6P6AME4</accession>
<dbReference type="RefSeq" id="XP_022765980.1">
    <property type="nucleotide sequence ID" value="XM_022910245.1"/>
</dbReference>
<dbReference type="PANTHER" id="PTHR45642">
    <property type="entry name" value="GDSL ESTERASE/LIPASE EXL3"/>
    <property type="match status" value="1"/>
</dbReference>
<dbReference type="GO" id="GO:0016788">
    <property type="term" value="F:hydrolase activity, acting on ester bonds"/>
    <property type="evidence" value="ECO:0007669"/>
    <property type="project" value="InterPro"/>
</dbReference>
<evidence type="ECO:0000256" key="1">
    <source>
        <dbReference type="ARBA" id="ARBA00008668"/>
    </source>
</evidence>
<dbReference type="Pfam" id="PF00657">
    <property type="entry name" value="Lipase_GDSL"/>
    <property type="match status" value="2"/>
</dbReference>
<dbReference type="InterPro" id="IPR001087">
    <property type="entry name" value="GDSL"/>
</dbReference>
<sequence length="603" mass="65937">MLIFPLCVCVSGCVKMRSSSKILLALCVVLVFYSTEARIGDVGVTHRNQIFPARIAFGDSMLDTGNNNWQLTAIKCNFPPYERDLPGGIATGRFGNGKVLSDLIAEGLGIKSVVPPFLDPNLPTEELATAVCFASGGSGLYKLTAKIQNLISISDQFNIFKQYLVKLEGAVGMENAKATISNGVFLMSSGNNDIAITYFTILKNMEMAQPSCSEVQLEAELSNLNNNLSGAKIVFIDVFNFLLEVIQHYKKYGFDVASRSCCGTGWVEMIFLCNKYNPMTCPNPNTHVFCDVGHPSERAYRIIVPGVINQNLQQFSTEHGTCFPSLSSLDKSKINSHEQSMTKRGSTGDVGISMAASCPRNQTFSALLAFGDSILGTVNNNNLSTITKCNFPPYGKDFPGGKATGRFGNGKVSSYFMAESLGIKSKLPVFLEPNFQNEDFATVGVKKTKATRSNNLFLVSSGNNDIRITYFLILKNDINECTTQLVGWASTFLKDLHGIGAKKFAYLSTLPLECMPATRSTMRGNCVELANEAAVMFNWLNDSTHGWCGMGTVEAAYLCNQFNPLICSNTSNYVFWDAGHPSESAYKIIVSEVMDKILRQLLV</sequence>
<dbReference type="GeneID" id="111310864"/>
<dbReference type="Proteomes" id="UP000515121">
    <property type="component" value="Unplaced"/>
</dbReference>
<organism evidence="2 3">
    <name type="scientific">Durio zibethinus</name>
    <name type="common">Durian</name>
    <dbReference type="NCBI Taxonomy" id="66656"/>
    <lineage>
        <taxon>Eukaryota</taxon>
        <taxon>Viridiplantae</taxon>
        <taxon>Streptophyta</taxon>
        <taxon>Embryophyta</taxon>
        <taxon>Tracheophyta</taxon>
        <taxon>Spermatophyta</taxon>
        <taxon>Magnoliopsida</taxon>
        <taxon>eudicotyledons</taxon>
        <taxon>Gunneridae</taxon>
        <taxon>Pentapetalae</taxon>
        <taxon>rosids</taxon>
        <taxon>malvids</taxon>
        <taxon>Malvales</taxon>
        <taxon>Malvaceae</taxon>
        <taxon>Helicteroideae</taxon>
        <taxon>Durio</taxon>
    </lineage>
</organism>
<keyword evidence="2" id="KW-1185">Reference proteome</keyword>
<dbReference type="PANTHER" id="PTHR45642:SF135">
    <property type="entry name" value="GDSL ESTERASE_LIPASE EXL2"/>
    <property type="match status" value="1"/>
</dbReference>